<dbReference type="InterPro" id="IPR013785">
    <property type="entry name" value="Aldolase_TIM"/>
</dbReference>
<reference evidence="3" key="1">
    <citation type="journal article" date="2019" name="Int. J. Syst. Evol. Microbiol.">
        <title>The Global Catalogue of Microorganisms (GCM) 10K type strain sequencing project: providing services to taxonomists for standard genome sequencing and annotation.</title>
        <authorList>
            <consortium name="The Broad Institute Genomics Platform"/>
            <consortium name="The Broad Institute Genome Sequencing Center for Infectious Disease"/>
            <person name="Wu L."/>
            <person name="Ma J."/>
        </authorList>
    </citation>
    <scope>NUCLEOTIDE SEQUENCE [LARGE SCALE GENOMIC DNA]</scope>
    <source>
        <strain evidence="3">CCUG 57942</strain>
    </source>
</reference>
<keyword evidence="3" id="KW-1185">Reference proteome</keyword>
<dbReference type="InterPro" id="IPR045247">
    <property type="entry name" value="Oye-like"/>
</dbReference>
<organism evidence="2 3">
    <name type="scientific">Rubritalea tangerina</name>
    <dbReference type="NCBI Taxonomy" id="430798"/>
    <lineage>
        <taxon>Bacteria</taxon>
        <taxon>Pseudomonadati</taxon>
        <taxon>Verrucomicrobiota</taxon>
        <taxon>Verrucomicrobiia</taxon>
        <taxon>Verrucomicrobiales</taxon>
        <taxon>Rubritaleaceae</taxon>
        <taxon>Rubritalea</taxon>
    </lineage>
</organism>
<sequence length="363" mass="40484">MLNDSYQLSDLTLKNRIIMAPLTRLRAGDGNAPTPLNAQYYGQRASFGLIISEATPVMPEGHGYPQTPGIYTPKQIAAWKTVTQAVHNKNGRIFCQLWHCGRISHNAYQPNNQTPPAPSPVNPHIKVMHPNDWHEMDSNTPHAMTQDEIHTTIKAFKQAVENAKEAGFDGVEIHGANGYLINQFLIQGVNTRQDQYGGSIENRARFLFEVLDATVPLWPGRVGLRLSPPTDYKEIESNNLDDRAQLFSHVIKKLNDYQLAYLHLVEPRMYEDHDPNTYSLPLSSQDFRPLYNGTLISAGGHTKESAETLINSGQADLIAFGRDAIANPDLPERLAKSAPLNAYNRDTFYGGDATGYTDYPSLK</sequence>
<evidence type="ECO:0000313" key="3">
    <source>
        <dbReference type="Proteomes" id="UP001597389"/>
    </source>
</evidence>
<evidence type="ECO:0000313" key="2">
    <source>
        <dbReference type="EMBL" id="MFD2160249.1"/>
    </source>
</evidence>
<accession>A0ABW4ZE00</accession>
<dbReference type="InterPro" id="IPR001155">
    <property type="entry name" value="OxRdtase_FMN_N"/>
</dbReference>
<proteinExistence type="predicted"/>
<dbReference type="RefSeq" id="WP_377178672.1">
    <property type="nucleotide sequence ID" value="NZ_JBHUJB010000073.1"/>
</dbReference>
<dbReference type="Pfam" id="PF00724">
    <property type="entry name" value="Oxidored_FMN"/>
    <property type="match status" value="1"/>
</dbReference>
<dbReference type="Gene3D" id="3.20.20.70">
    <property type="entry name" value="Aldolase class I"/>
    <property type="match status" value="1"/>
</dbReference>
<protein>
    <submittedName>
        <fullName evidence="2">Alkene reductase</fullName>
    </submittedName>
</protein>
<dbReference type="PANTHER" id="PTHR22893:SF91">
    <property type="entry name" value="NADPH DEHYDROGENASE 2-RELATED"/>
    <property type="match status" value="1"/>
</dbReference>
<dbReference type="CDD" id="cd02933">
    <property type="entry name" value="OYE_like_FMN"/>
    <property type="match status" value="1"/>
</dbReference>
<dbReference type="PANTHER" id="PTHR22893">
    <property type="entry name" value="NADH OXIDOREDUCTASE-RELATED"/>
    <property type="match status" value="1"/>
</dbReference>
<dbReference type="EMBL" id="JBHUJB010000073">
    <property type="protein sequence ID" value="MFD2160249.1"/>
    <property type="molecule type" value="Genomic_DNA"/>
</dbReference>
<feature type="domain" description="NADH:flavin oxidoreductase/NADH oxidase N-terminal" evidence="1">
    <location>
        <begin position="7"/>
        <end position="340"/>
    </location>
</feature>
<evidence type="ECO:0000259" key="1">
    <source>
        <dbReference type="Pfam" id="PF00724"/>
    </source>
</evidence>
<dbReference type="SUPFAM" id="SSF51395">
    <property type="entry name" value="FMN-linked oxidoreductases"/>
    <property type="match status" value="1"/>
</dbReference>
<comment type="caution">
    <text evidence="2">The sequence shown here is derived from an EMBL/GenBank/DDBJ whole genome shotgun (WGS) entry which is preliminary data.</text>
</comment>
<name>A0ABW4ZE00_9BACT</name>
<dbReference type="Proteomes" id="UP001597389">
    <property type="component" value="Unassembled WGS sequence"/>
</dbReference>
<gene>
    <name evidence="2" type="ORF">ACFSW8_15205</name>
</gene>